<evidence type="ECO:0000256" key="4">
    <source>
        <dbReference type="ARBA" id="ARBA00022840"/>
    </source>
</evidence>
<dbReference type="PANTHER" id="PTHR43335">
    <property type="entry name" value="ABC TRANSPORTER, ATP-BINDING PROTEIN"/>
    <property type="match status" value="1"/>
</dbReference>
<evidence type="ECO:0000313" key="6">
    <source>
        <dbReference type="EMBL" id="PWJ23432.1"/>
    </source>
</evidence>
<organism evidence="6 7">
    <name type="scientific">Faecalicatena orotica</name>
    <dbReference type="NCBI Taxonomy" id="1544"/>
    <lineage>
        <taxon>Bacteria</taxon>
        <taxon>Bacillati</taxon>
        <taxon>Bacillota</taxon>
        <taxon>Clostridia</taxon>
        <taxon>Lachnospirales</taxon>
        <taxon>Lachnospiraceae</taxon>
        <taxon>Faecalicatena</taxon>
    </lineage>
</organism>
<dbReference type="PROSITE" id="PS00211">
    <property type="entry name" value="ABC_TRANSPORTER_1"/>
    <property type="match status" value="1"/>
</dbReference>
<accession>A0A2Y9BML1</accession>
<dbReference type="InterPro" id="IPR027417">
    <property type="entry name" value="P-loop_NTPase"/>
</dbReference>
<dbReference type="RefSeq" id="WP_109732954.1">
    <property type="nucleotide sequence ID" value="NZ_BAAACK010000015.1"/>
</dbReference>
<dbReference type="InterPro" id="IPR017871">
    <property type="entry name" value="ABC_transporter-like_CS"/>
</dbReference>
<evidence type="ECO:0000256" key="1">
    <source>
        <dbReference type="ARBA" id="ARBA00005417"/>
    </source>
</evidence>
<evidence type="ECO:0000256" key="3">
    <source>
        <dbReference type="ARBA" id="ARBA00022741"/>
    </source>
</evidence>
<dbReference type="GO" id="GO:0005524">
    <property type="term" value="F:ATP binding"/>
    <property type="evidence" value="ECO:0007669"/>
    <property type="project" value="UniProtKB-KW"/>
</dbReference>
<keyword evidence="2" id="KW-0813">Transport</keyword>
<comment type="similarity">
    <text evidence="1">Belongs to the ABC transporter superfamily.</text>
</comment>
<dbReference type="EMBL" id="QGDL01000014">
    <property type="protein sequence ID" value="PWJ23432.1"/>
    <property type="molecule type" value="Genomic_DNA"/>
</dbReference>
<dbReference type="SMART" id="SM00382">
    <property type="entry name" value="AAA"/>
    <property type="match status" value="1"/>
</dbReference>
<proteinExistence type="inferred from homology"/>
<name>A0A2Y9BML1_9FIRM</name>
<keyword evidence="4 6" id="KW-0067">ATP-binding</keyword>
<dbReference type="GO" id="GO:0016887">
    <property type="term" value="F:ATP hydrolysis activity"/>
    <property type="evidence" value="ECO:0007669"/>
    <property type="project" value="InterPro"/>
</dbReference>
<dbReference type="Gene3D" id="3.40.50.300">
    <property type="entry name" value="P-loop containing nucleotide triphosphate hydrolases"/>
    <property type="match status" value="1"/>
</dbReference>
<evidence type="ECO:0000256" key="2">
    <source>
        <dbReference type="ARBA" id="ARBA00022448"/>
    </source>
</evidence>
<keyword evidence="3" id="KW-0547">Nucleotide-binding</keyword>
<keyword evidence="7" id="KW-1185">Reference proteome</keyword>
<reference evidence="6 7" key="1">
    <citation type="submission" date="2018-05" db="EMBL/GenBank/DDBJ databases">
        <title>The Hungate 1000. A catalogue of reference genomes from the rumen microbiome.</title>
        <authorList>
            <person name="Kelly W."/>
        </authorList>
    </citation>
    <scope>NUCLEOTIDE SEQUENCE [LARGE SCALE GENOMIC DNA]</scope>
    <source>
        <strain evidence="6 7">NLAE-zl-C242</strain>
    </source>
</reference>
<dbReference type="InterPro" id="IPR003593">
    <property type="entry name" value="AAA+_ATPase"/>
</dbReference>
<dbReference type="AlphaFoldDB" id="A0A2Y9BML1"/>
<sequence>MELVVSNLSKQFKNKLAVSNLTMALQEGVYGLLGANGVGKTTLIQMLCGILSPTAGEIKFNGKNIIDLGEDYRDILGYVPQDFGYFPEFTAQKFMLYIAAVKGLQPRYARKLTHKLLGEVNLLENKDKKIKTYSGGMKRRLGIAQALLNNPKVLILDEPTAGLDPKERAYFRGMISDLSKDKIVIFSTHIVSDVEYIADEIIFMNSGMIELRGSVGELTKTLRGRVWEGYILEKDAAEYGGKYNLVNSHYANEKIYIRFISDNIPSPVFKSVEPTLEDVYINIFSSREIS</sequence>
<dbReference type="PANTHER" id="PTHR43335:SF2">
    <property type="entry name" value="ABC TRANSPORTER, ATP-BINDING PROTEIN"/>
    <property type="match status" value="1"/>
</dbReference>
<dbReference type="PROSITE" id="PS50893">
    <property type="entry name" value="ABC_TRANSPORTER_2"/>
    <property type="match status" value="1"/>
</dbReference>
<dbReference type="SUPFAM" id="SSF52540">
    <property type="entry name" value="P-loop containing nucleoside triphosphate hydrolases"/>
    <property type="match status" value="1"/>
</dbReference>
<dbReference type="Pfam" id="PF00005">
    <property type="entry name" value="ABC_tran"/>
    <property type="match status" value="1"/>
</dbReference>
<dbReference type="OrthoDB" id="9775135at2"/>
<comment type="caution">
    <text evidence="6">The sequence shown here is derived from an EMBL/GenBank/DDBJ whole genome shotgun (WGS) entry which is preliminary data.</text>
</comment>
<protein>
    <submittedName>
        <fullName evidence="6">ABC-2 type transport system ATP-binding protein</fullName>
    </submittedName>
</protein>
<evidence type="ECO:0000259" key="5">
    <source>
        <dbReference type="PROSITE" id="PS50893"/>
    </source>
</evidence>
<evidence type="ECO:0000313" key="7">
    <source>
        <dbReference type="Proteomes" id="UP000245845"/>
    </source>
</evidence>
<dbReference type="Proteomes" id="UP000245845">
    <property type="component" value="Unassembled WGS sequence"/>
</dbReference>
<dbReference type="InterPro" id="IPR003439">
    <property type="entry name" value="ABC_transporter-like_ATP-bd"/>
</dbReference>
<feature type="domain" description="ABC transporter" evidence="5">
    <location>
        <begin position="3"/>
        <end position="231"/>
    </location>
</feature>
<gene>
    <name evidence="6" type="ORF">A8806_11458</name>
</gene>